<keyword evidence="6" id="KW-1133">Transmembrane helix</keyword>
<evidence type="ECO:0000256" key="7">
    <source>
        <dbReference type="ARBA" id="ARBA00023128"/>
    </source>
</evidence>
<dbReference type="HOGENOM" id="CLU_099502_3_1_1"/>
<dbReference type="AlphaFoldDB" id="M2LC56"/>
<protein>
    <recommendedName>
        <fullName evidence="9">Mitochondrial pyruvate carrier</fullName>
    </recommendedName>
</protein>
<reference evidence="10 11" key="1">
    <citation type="journal article" date="2012" name="PLoS Pathog.">
        <title>Diverse lifestyles and strategies of plant pathogenesis encoded in the genomes of eighteen Dothideomycetes fungi.</title>
        <authorList>
            <person name="Ohm R.A."/>
            <person name="Feau N."/>
            <person name="Henrissat B."/>
            <person name="Schoch C.L."/>
            <person name="Horwitz B.A."/>
            <person name="Barry K.W."/>
            <person name="Condon B.J."/>
            <person name="Copeland A.C."/>
            <person name="Dhillon B."/>
            <person name="Glaser F."/>
            <person name="Hesse C.N."/>
            <person name="Kosti I."/>
            <person name="LaButti K."/>
            <person name="Lindquist E.A."/>
            <person name="Lucas S."/>
            <person name="Salamov A.A."/>
            <person name="Bradshaw R.E."/>
            <person name="Ciuffetti L."/>
            <person name="Hamelin R.C."/>
            <person name="Kema G.H.J."/>
            <person name="Lawrence C."/>
            <person name="Scott J.A."/>
            <person name="Spatafora J.W."/>
            <person name="Turgeon B.G."/>
            <person name="de Wit P.J.G.M."/>
            <person name="Zhong S."/>
            <person name="Goodwin S.B."/>
            <person name="Grigoriev I.V."/>
        </authorList>
    </citation>
    <scope>NUCLEOTIDE SEQUENCE [LARGE SCALE GENOMIC DNA]</scope>
    <source>
        <strain evidence="10 11">UAMH 10762</strain>
    </source>
</reference>
<gene>
    <name evidence="10" type="ORF">BAUCODRAFT_39690</name>
</gene>
<dbReference type="GO" id="GO:0006850">
    <property type="term" value="P:pyruvate import into mitochondria"/>
    <property type="evidence" value="ECO:0007669"/>
    <property type="project" value="EnsemblFungi"/>
</dbReference>
<dbReference type="GO" id="GO:7770001">
    <property type="term" value="C:mitochondrial pyruvate carrier complex"/>
    <property type="evidence" value="ECO:0007669"/>
    <property type="project" value="EnsemblFungi"/>
</dbReference>
<dbReference type="KEGG" id="bcom:BAUCODRAFT_39690"/>
<evidence type="ECO:0000313" key="11">
    <source>
        <dbReference type="Proteomes" id="UP000011761"/>
    </source>
</evidence>
<proteinExistence type="inferred from homology"/>
<evidence type="ECO:0000256" key="5">
    <source>
        <dbReference type="ARBA" id="ARBA00022792"/>
    </source>
</evidence>
<dbReference type="STRING" id="717646.M2LC56"/>
<dbReference type="GeneID" id="19113860"/>
<evidence type="ECO:0000256" key="2">
    <source>
        <dbReference type="ARBA" id="ARBA00006416"/>
    </source>
</evidence>
<dbReference type="Pfam" id="PF03650">
    <property type="entry name" value="MPC"/>
    <property type="match status" value="1"/>
</dbReference>
<keyword evidence="5 9" id="KW-0999">Mitochondrion inner membrane</keyword>
<evidence type="ECO:0000256" key="1">
    <source>
        <dbReference type="ARBA" id="ARBA00004448"/>
    </source>
</evidence>
<dbReference type="RefSeq" id="XP_007681439.1">
    <property type="nucleotide sequence ID" value="XM_007683249.1"/>
</dbReference>
<dbReference type="GO" id="GO:0005777">
    <property type="term" value="C:peroxisome"/>
    <property type="evidence" value="ECO:0007669"/>
    <property type="project" value="EnsemblFungi"/>
</dbReference>
<comment type="similarity">
    <text evidence="2 9">Belongs to the mitochondrial pyruvate carrier (MPC) (TC 2.A.105) family.</text>
</comment>
<dbReference type="OrthoDB" id="1697690at2759"/>
<keyword evidence="7 9" id="KW-0496">Mitochondrion</keyword>
<keyword evidence="8" id="KW-0472">Membrane</keyword>
<dbReference type="eggNOG" id="KOG1590">
    <property type="taxonomic scope" value="Eukaryota"/>
</dbReference>
<dbReference type="InterPro" id="IPR005336">
    <property type="entry name" value="MPC"/>
</dbReference>
<sequence length="126" mass="13783">MDTQKDADIISGPMTAALIGYSGVFMRYALAVTPKNYLLFGCHVVNFSAQCTQGYRYVNYHYMGGSQKVLEKRAKEGLKGAEGGLEQAKMSFDQAADQAEKGLQQGYKKVEGSVKEAMGQVEKAVR</sequence>
<name>M2LC56_BAUPA</name>
<dbReference type="GO" id="GO:0050833">
    <property type="term" value="F:pyruvate transmembrane transporter activity"/>
    <property type="evidence" value="ECO:0007669"/>
    <property type="project" value="EnsemblFungi"/>
</dbReference>
<evidence type="ECO:0000256" key="4">
    <source>
        <dbReference type="ARBA" id="ARBA00022692"/>
    </source>
</evidence>
<evidence type="ECO:0000256" key="3">
    <source>
        <dbReference type="ARBA" id="ARBA00022448"/>
    </source>
</evidence>
<evidence type="ECO:0000256" key="6">
    <source>
        <dbReference type="ARBA" id="ARBA00022989"/>
    </source>
</evidence>
<evidence type="ECO:0000256" key="8">
    <source>
        <dbReference type="ARBA" id="ARBA00023136"/>
    </source>
</evidence>
<keyword evidence="11" id="KW-1185">Reference proteome</keyword>
<evidence type="ECO:0000313" key="10">
    <source>
        <dbReference type="EMBL" id="EMC91507.1"/>
    </source>
</evidence>
<comment type="subcellular location">
    <subcellularLocation>
        <location evidence="1 9">Mitochondrion inner membrane</location>
        <topology evidence="1 9">Multi-pass membrane protein</topology>
    </subcellularLocation>
</comment>
<evidence type="ECO:0000256" key="9">
    <source>
        <dbReference type="RuleBase" id="RU363100"/>
    </source>
</evidence>
<accession>M2LC56</accession>
<organism evidence="10 11">
    <name type="scientific">Baudoinia panamericana (strain UAMH 10762)</name>
    <name type="common">Angels' share fungus</name>
    <name type="synonym">Baudoinia compniacensis (strain UAMH 10762)</name>
    <dbReference type="NCBI Taxonomy" id="717646"/>
    <lineage>
        <taxon>Eukaryota</taxon>
        <taxon>Fungi</taxon>
        <taxon>Dikarya</taxon>
        <taxon>Ascomycota</taxon>
        <taxon>Pezizomycotina</taxon>
        <taxon>Dothideomycetes</taxon>
        <taxon>Dothideomycetidae</taxon>
        <taxon>Mycosphaerellales</taxon>
        <taxon>Teratosphaeriaceae</taxon>
        <taxon>Baudoinia</taxon>
    </lineage>
</organism>
<dbReference type="Proteomes" id="UP000011761">
    <property type="component" value="Unassembled WGS sequence"/>
</dbReference>
<keyword evidence="4" id="KW-0812">Transmembrane</keyword>
<keyword evidence="3 9" id="KW-0813">Transport</keyword>
<dbReference type="EMBL" id="KB445564">
    <property type="protein sequence ID" value="EMC91507.1"/>
    <property type="molecule type" value="Genomic_DNA"/>
</dbReference>
<comment type="function">
    <text evidence="9">Mediates the uptake of pyruvate into mitochondria.</text>
</comment>